<dbReference type="PANTHER" id="PTHR45339">
    <property type="entry name" value="HYBRID SIGNAL TRANSDUCTION HISTIDINE KINASE J"/>
    <property type="match status" value="1"/>
</dbReference>
<dbReference type="CDD" id="cd00082">
    <property type="entry name" value="HisKA"/>
    <property type="match status" value="1"/>
</dbReference>
<dbReference type="PROSITE" id="PS50109">
    <property type="entry name" value="HIS_KIN"/>
    <property type="match status" value="1"/>
</dbReference>
<dbReference type="SUPFAM" id="SSF52172">
    <property type="entry name" value="CheY-like"/>
    <property type="match status" value="1"/>
</dbReference>
<dbReference type="Gene3D" id="3.30.450.40">
    <property type="match status" value="1"/>
</dbReference>
<comment type="caution">
    <text evidence="7">Lacks conserved residue(s) required for the propagation of feature annotation.</text>
</comment>
<evidence type="ECO:0000256" key="7">
    <source>
        <dbReference type="PROSITE-ProRule" id="PRU00169"/>
    </source>
</evidence>
<comment type="catalytic activity">
    <reaction evidence="1">
        <text>ATP + protein L-histidine = ADP + protein N-phospho-L-histidine.</text>
        <dbReference type="EC" id="2.7.13.3"/>
    </reaction>
</comment>
<dbReference type="EC" id="2.7.13.3" evidence="2"/>
<sequence length="698" mass="79475">MLFNSTEIDFLIQTYSDVGIGIWHVRMPDRRFFINKTIADILEQPWNEEAVSPGTNWMELKPQDGFEWITPLIGQLSTNYNWYAQTLQINSRGGRPLNVQINGRISALDEHNSPAQITGTFFDRSALEQTNQSLNYRYEIEKLVSGISSDFMESRFENLDATINQSLEKIGNFCQIDRSYLFQIHPELEMMDNTHEWCAPGISPEIENLQGLPCSTLPWWMNQLNNKKHIYIYDVAQMPPEANTEKEILEAQQIKSLLVVPMLNKKGLMGFLGFDSVSNYKTWSNSDIQLLQTVANIMGNALTAQHDHQLLIIAKQRAEESDRQKSAFLATMNHELRTPLHHILGFSDLIVHKKMDMQQVHRFARKISESGNYLLRIVEDIISLSVGRKSDVKVREDFISGLDLLIQHKAFMNELTANSSRSKKIRIVLSPDSDFQEQCFIADKHKINQIFFNLFKNALKFTKKGTIEYKISLKDNRLSISIKDEGIGIRDDQKELIFDFFRQGDEGPSRHFQGIGIGLAICKHLVQVLHGSLTLSSEPRRGSTFRVSIPVARASQQSLADDNQPKASLPDFSNYRFLLIDNDPNSLFLHKNLLAATQANIITSGTDMDVLSLMGEHCFLDIILINLNTEPEENIRLIRQMTKLCCKCSIIGLTAHSLLDQREKALEAGCVDVLSIPVDAQLLFEAIRKGLKTRQCSK</sequence>
<keyword evidence="11" id="KW-1185">Reference proteome</keyword>
<keyword evidence="3" id="KW-0597">Phosphoprotein</keyword>
<accession>A0A2T5C5H9</accession>
<dbReference type="EMBL" id="QAAD01000002">
    <property type="protein sequence ID" value="PTN10142.1"/>
    <property type="molecule type" value="Genomic_DNA"/>
</dbReference>
<dbReference type="SMART" id="SM00387">
    <property type="entry name" value="HATPase_c"/>
    <property type="match status" value="1"/>
</dbReference>
<reference evidence="10 11" key="1">
    <citation type="submission" date="2018-04" db="EMBL/GenBank/DDBJ databases">
        <title>Genomic Encyclopedia of Archaeal and Bacterial Type Strains, Phase II (KMG-II): from individual species to whole genera.</title>
        <authorList>
            <person name="Goeker M."/>
        </authorList>
    </citation>
    <scope>NUCLEOTIDE SEQUENCE [LARGE SCALE GENOMIC DNA]</scope>
    <source>
        <strain evidence="10 11">DSM 28823</strain>
    </source>
</reference>
<dbReference type="InterPro" id="IPR003661">
    <property type="entry name" value="HisK_dim/P_dom"/>
</dbReference>
<name>A0A2T5C5H9_9BACT</name>
<evidence type="ECO:0000313" key="10">
    <source>
        <dbReference type="EMBL" id="PTN10142.1"/>
    </source>
</evidence>
<dbReference type="Gene3D" id="3.30.565.10">
    <property type="entry name" value="Histidine kinase-like ATPase, C-terminal domain"/>
    <property type="match status" value="1"/>
</dbReference>
<dbReference type="SUPFAM" id="SSF47384">
    <property type="entry name" value="Homodimeric domain of signal transducing histidine kinase"/>
    <property type="match status" value="1"/>
</dbReference>
<evidence type="ECO:0000256" key="1">
    <source>
        <dbReference type="ARBA" id="ARBA00000085"/>
    </source>
</evidence>
<comment type="caution">
    <text evidence="10">The sequence shown here is derived from an EMBL/GenBank/DDBJ whole genome shotgun (WGS) entry which is preliminary data.</text>
</comment>
<dbReference type="InterPro" id="IPR005467">
    <property type="entry name" value="His_kinase_dom"/>
</dbReference>
<evidence type="ECO:0000313" key="11">
    <source>
        <dbReference type="Proteomes" id="UP000243525"/>
    </source>
</evidence>
<dbReference type="InterPro" id="IPR011006">
    <property type="entry name" value="CheY-like_superfamily"/>
</dbReference>
<dbReference type="Pfam" id="PF01590">
    <property type="entry name" value="GAF"/>
    <property type="match status" value="1"/>
</dbReference>
<dbReference type="RefSeq" id="WP_107820923.1">
    <property type="nucleotide sequence ID" value="NZ_OY782574.1"/>
</dbReference>
<dbReference type="Proteomes" id="UP000243525">
    <property type="component" value="Unassembled WGS sequence"/>
</dbReference>
<dbReference type="InterPro" id="IPR001789">
    <property type="entry name" value="Sig_transdc_resp-reg_receiver"/>
</dbReference>
<dbReference type="Gene3D" id="1.10.287.130">
    <property type="match status" value="1"/>
</dbReference>
<evidence type="ECO:0000256" key="5">
    <source>
        <dbReference type="ARBA" id="ARBA00022777"/>
    </source>
</evidence>
<dbReference type="SUPFAM" id="SSF55781">
    <property type="entry name" value="GAF domain-like"/>
    <property type="match status" value="1"/>
</dbReference>
<feature type="domain" description="Response regulatory" evidence="9">
    <location>
        <begin position="576"/>
        <end position="691"/>
    </location>
</feature>
<dbReference type="SMART" id="SM00388">
    <property type="entry name" value="HisKA"/>
    <property type="match status" value="1"/>
</dbReference>
<dbReference type="InterPro" id="IPR004358">
    <property type="entry name" value="Sig_transdc_His_kin-like_C"/>
</dbReference>
<keyword evidence="4" id="KW-0808">Transferase</keyword>
<protein>
    <recommendedName>
        <fullName evidence="2">histidine kinase</fullName>
        <ecNumber evidence="2">2.7.13.3</ecNumber>
    </recommendedName>
</protein>
<evidence type="ECO:0000259" key="8">
    <source>
        <dbReference type="PROSITE" id="PS50109"/>
    </source>
</evidence>
<evidence type="ECO:0000256" key="6">
    <source>
        <dbReference type="ARBA" id="ARBA00023012"/>
    </source>
</evidence>
<evidence type="ECO:0000256" key="3">
    <source>
        <dbReference type="ARBA" id="ARBA00022553"/>
    </source>
</evidence>
<gene>
    <name evidence="10" type="ORF">C8N47_102127</name>
</gene>
<evidence type="ECO:0000259" key="9">
    <source>
        <dbReference type="PROSITE" id="PS50110"/>
    </source>
</evidence>
<dbReference type="PANTHER" id="PTHR45339:SF1">
    <property type="entry name" value="HYBRID SIGNAL TRANSDUCTION HISTIDINE KINASE J"/>
    <property type="match status" value="1"/>
</dbReference>
<dbReference type="OrthoDB" id="9796457at2"/>
<organism evidence="10 11">
    <name type="scientific">Mangrovibacterium marinum</name>
    <dbReference type="NCBI Taxonomy" id="1639118"/>
    <lineage>
        <taxon>Bacteria</taxon>
        <taxon>Pseudomonadati</taxon>
        <taxon>Bacteroidota</taxon>
        <taxon>Bacteroidia</taxon>
        <taxon>Marinilabiliales</taxon>
        <taxon>Prolixibacteraceae</taxon>
        <taxon>Mangrovibacterium</taxon>
    </lineage>
</organism>
<dbReference type="Pfam" id="PF02518">
    <property type="entry name" value="HATPase_c"/>
    <property type="match status" value="1"/>
</dbReference>
<dbReference type="Pfam" id="PF00512">
    <property type="entry name" value="HisKA"/>
    <property type="match status" value="1"/>
</dbReference>
<dbReference type="Pfam" id="PF00072">
    <property type="entry name" value="Response_reg"/>
    <property type="match status" value="1"/>
</dbReference>
<dbReference type="InterPro" id="IPR036890">
    <property type="entry name" value="HATPase_C_sf"/>
</dbReference>
<dbReference type="InterPro" id="IPR003594">
    <property type="entry name" value="HATPase_dom"/>
</dbReference>
<dbReference type="InterPro" id="IPR003018">
    <property type="entry name" value="GAF"/>
</dbReference>
<dbReference type="SMART" id="SM00065">
    <property type="entry name" value="GAF"/>
    <property type="match status" value="1"/>
</dbReference>
<keyword evidence="6" id="KW-0902">Two-component regulatory system</keyword>
<dbReference type="SUPFAM" id="SSF55874">
    <property type="entry name" value="ATPase domain of HSP90 chaperone/DNA topoisomerase II/histidine kinase"/>
    <property type="match status" value="1"/>
</dbReference>
<dbReference type="Gene3D" id="3.40.50.2300">
    <property type="match status" value="1"/>
</dbReference>
<dbReference type="PROSITE" id="PS50110">
    <property type="entry name" value="RESPONSE_REGULATORY"/>
    <property type="match status" value="1"/>
</dbReference>
<evidence type="ECO:0000256" key="4">
    <source>
        <dbReference type="ARBA" id="ARBA00022679"/>
    </source>
</evidence>
<dbReference type="GO" id="GO:0000155">
    <property type="term" value="F:phosphorelay sensor kinase activity"/>
    <property type="evidence" value="ECO:0007669"/>
    <property type="project" value="InterPro"/>
</dbReference>
<dbReference type="InterPro" id="IPR036097">
    <property type="entry name" value="HisK_dim/P_sf"/>
</dbReference>
<evidence type="ECO:0000256" key="2">
    <source>
        <dbReference type="ARBA" id="ARBA00012438"/>
    </source>
</evidence>
<dbReference type="InterPro" id="IPR029016">
    <property type="entry name" value="GAF-like_dom_sf"/>
</dbReference>
<proteinExistence type="predicted"/>
<keyword evidence="5 10" id="KW-0418">Kinase</keyword>
<dbReference type="AlphaFoldDB" id="A0A2T5C5H9"/>
<feature type="domain" description="Histidine kinase" evidence="8">
    <location>
        <begin position="331"/>
        <end position="553"/>
    </location>
</feature>
<dbReference type="PRINTS" id="PR00344">
    <property type="entry name" value="BCTRLSENSOR"/>
</dbReference>